<proteinExistence type="predicted"/>
<dbReference type="GO" id="GO:0003676">
    <property type="term" value="F:nucleic acid binding"/>
    <property type="evidence" value="ECO:0007669"/>
    <property type="project" value="InterPro"/>
</dbReference>
<evidence type="ECO:0000256" key="2">
    <source>
        <dbReference type="SAM" id="MobiDB-lite"/>
    </source>
</evidence>
<evidence type="ECO:0000259" key="3">
    <source>
        <dbReference type="PROSITE" id="PS50158"/>
    </source>
</evidence>
<reference evidence="4 5" key="1">
    <citation type="submission" date="2018-05" db="EMBL/GenBank/DDBJ databases">
        <authorList>
            <person name="Thind KAUR A."/>
        </authorList>
    </citation>
    <scope>NUCLEOTIDE SEQUENCE [LARGE SCALE GENOMIC DNA]</scope>
</reference>
<feature type="compositionally biased region" description="Basic and acidic residues" evidence="2">
    <location>
        <begin position="487"/>
        <end position="500"/>
    </location>
</feature>
<feature type="domain" description="CCHC-type" evidence="3">
    <location>
        <begin position="158"/>
        <end position="172"/>
    </location>
</feature>
<dbReference type="GO" id="GO:0008270">
    <property type="term" value="F:zinc ion binding"/>
    <property type="evidence" value="ECO:0007669"/>
    <property type="project" value="UniProtKB-KW"/>
</dbReference>
<dbReference type="InterPro" id="IPR001878">
    <property type="entry name" value="Znf_CCHC"/>
</dbReference>
<organism evidence="4 5">
    <name type="scientific">Triticum aestivum</name>
    <name type="common">Wheat</name>
    <dbReference type="NCBI Taxonomy" id="4565"/>
    <lineage>
        <taxon>Eukaryota</taxon>
        <taxon>Viridiplantae</taxon>
        <taxon>Streptophyta</taxon>
        <taxon>Embryophyta</taxon>
        <taxon>Tracheophyta</taxon>
        <taxon>Spermatophyta</taxon>
        <taxon>Magnoliopsida</taxon>
        <taxon>Liliopsida</taxon>
        <taxon>Poales</taxon>
        <taxon>Poaceae</taxon>
        <taxon>BOP clade</taxon>
        <taxon>Pooideae</taxon>
        <taxon>Triticodae</taxon>
        <taxon>Triticeae</taxon>
        <taxon>Triticinae</taxon>
        <taxon>Triticum</taxon>
    </lineage>
</organism>
<accession>A0A7H4LGD8</accession>
<evidence type="ECO:0000313" key="5">
    <source>
        <dbReference type="Proteomes" id="UP000280104"/>
    </source>
</evidence>
<feature type="region of interest" description="Disordered" evidence="2">
    <location>
        <begin position="461"/>
        <end position="521"/>
    </location>
</feature>
<protein>
    <recommendedName>
        <fullName evidence="3">CCHC-type domain-containing protein</fullName>
    </recommendedName>
</protein>
<dbReference type="PROSITE" id="PS50158">
    <property type="entry name" value="ZF_CCHC"/>
    <property type="match status" value="1"/>
</dbReference>
<dbReference type="AlphaFoldDB" id="A0A7H4LGD8"/>
<feature type="compositionally biased region" description="Basic residues" evidence="2">
    <location>
        <begin position="469"/>
        <end position="481"/>
    </location>
</feature>
<sequence length="663" mass="74469">MKEDEELRELYRKVTKLAVSLRDHGKDMDDYWIKRKFLKAMMPYHKAMSSVIRQRPDFHTLSSSEVLDEFVAMSILDKTADNAVLRSQRAKKPNLALKAKVSVEEEEEEECNPEDTKYDYHEHMALASRQFWSKKNSRPNLNKNNSSGNKVKQCVRTCYNCGNVSHFVAECPYEKREDNGGKLIRKDKAKSFPNKSNFTKRTPPKGLVAQEEYNEDDDDDEGGDSVAMASVAIATTPRVSLFDSPNENIIAKCLMAKETNKLKGKSKKHFVALLEQLGEANDTIEADEETISKMEGHSRDYADEISDLSNALEEERGLRLALEESHNDDHAKLKKDLDHASVLSRVLNSEKAKLGVDLGRLKEEFDILDKAHKALKGIHASLKESHDQLQVKLTKEKATFPHMVLIDNANGTNPCCEHVHLVEENTKLKMQLEKGLVSCIQGEKNLKDLLSNQKEVVAKEGIGFAPMPKNKKKNDKTKRPPPLKQTFVKEGEGASKDKKNNAKGGGVKKGNATPSNKAGDFNPSYVLCRASDGHVYAKFVGSPYEHIECGATNHMTGSKDLVVDVHKIPSIPTNVEWGDASSSKEKDNVPLMWNHHQPETHTLPKNKVKALNLMNMTKGKINLKTVLSHQVMPKVKFSPPSKFKTKSKLKVKNKLKTALKMIK</sequence>
<keyword evidence="1" id="KW-0862">Zinc</keyword>
<gene>
    <name evidence="4" type="ORF">CAMPLR22A2D_LOCUS2286</name>
</gene>
<keyword evidence="1" id="KW-0863">Zinc-finger</keyword>
<evidence type="ECO:0000256" key="1">
    <source>
        <dbReference type="PROSITE-ProRule" id="PRU00047"/>
    </source>
</evidence>
<dbReference type="Proteomes" id="UP000280104">
    <property type="component" value="Chromosome II"/>
</dbReference>
<keyword evidence="1" id="KW-0479">Metal-binding</keyword>
<dbReference type="EMBL" id="LS480641">
    <property type="protein sequence ID" value="SPT17676.1"/>
    <property type="molecule type" value="Genomic_DNA"/>
</dbReference>
<name>A0A7H4LGD8_WHEAT</name>
<feature type="compositionally biased region" description="Acidic residues" evidence="2">
    <location>
        <begin position="212"/>
        <end position="223"/>
    </location>
</feature>
<evidence type="ECO:0000313" key="4">
    <source>
        <dbReference type="EMBL" id="SPT17676.1"/>
    </source>
</evidence>
<feature type="region of interest" description="Disordered" evidence="2">
    <location>
        <begin position="191"/>
        <end position="223"/>
    </location>
</feature>